<dbReference type="EMBL" id="CACRXK020001973">
    <property type="protein sequence ID" value="CAB3992070.1"/>
    <property type="molecule type" value="Genomic_DNA"/>
</dbReference>
<protein>
    <submittedName>
        <fullName evidence="2">Uncharacterized protein</fullName>
    </submittedName>
</protein>
<evidence type="ECO:0000256" key="1">
    <source>
        <dbReference type="SAM" id="MobiDB-lite"/>
    </source>
</evidence>
<gene>
    <name evidence="2" type="ORF">PACLA_8A082116</name>
</gene>
<comment type="caution">
    <text evidence="2">The sequence shown here is derived from an EMBL/GenBank/DDBJ whole genome shotgun (WGS) entry which is preliminary data.</text>
</comment>
<dbReference type="AlphaFoldDB" id="A0A7D9DS51"/>
<feature type="region of interest" description="Disordered" evidence="1">
    <location>
        <begin position="128"/>
        <end position="177"/>
    </location>
</feature>
<proteinExistence type="predicted"/>
<reference evidence="2" key="1">
    <citation type="submission" date="2020-04" db="EMBL/GenBank/DDBJ databases">
        <authorList>
            <person name="Alioto T."/>
            <person name="Alioto T."/>
            <person name="Gomez Garrido J."/>
        </authorList>
    </citation>
    <scope>NUCLEOTIDE SEQUENCE</scope>
    <source>
        <strain evidence="2">A484AB</strain>
    </source>
</reference>
<sequence length="177" mass="20994">MRSIHTDCKKIVTEYSDGEMPFYEYKAKMRKCMDRQERTNIPSYDDMDEFTPSFNIPGPPSKRFETPRNFQQQPDPYQNYAYNYNNYQYQDQNAYGRLDQRANIATPQAPQYAAPQYAAPQQAQAFPSNYNYYPQTQPEQHVNTRSEIPSYPQEQFKSTMYDTSIVKKDEIPRPDEQ</sequence>
<evidence type="ECO:0000313" key="2">
    <source>
        <dbReference type="EMBL" id="CAB3992070.1"/>
    </source>
</evidence>
<organism evidence="2 3">
    <name type="scientific">Paramuricea clavata</name>
    <name type="common">Red gorgonian</name>
    <name type="synonym">Violescent sea-whip</name>
    <dbReference type="NCBI Taxonomy" id="317549"/>
    <lineage>
        <taxon>Eukaryota</taxon>
        <taxon>Metazoa</taxon>
        <taxon>Cnidaria</taxon>
        <taxon>Anthozoa</taxon>
        <taxon>Octocorallia</taxon>
        <taxon>Malacalcyonacea</taxon>
        <taxon>Plexauridae</taxon>
        <taxon>Paramuricea</taxon>
    </lineage>
</organism>
<accession>A0A7D9DS51</accession>
<dbReference type="Proteomes" id="UP001152795">
    <property type="component" value="Unassembled WGS sequence"/>
</dbReference>
<feature type="compositionally biased region" description="Polar residues" evidence="1">
    <location>
        <begin position="128"/>
        <end position="162"/>
    </location>
</feature>
<feature type="compositionally biased region" description="Basic and acidic residues" evidence="1">
    <location>
        <begin position="165"/>
        <end position="177"/>
    </location>
</feature>
<evidence type="ECO:0000313" key="3">
    <source>
        <dbReference type="Proteomes" id="UP001152795"/>
    </source>
</evidence>
<dbReference type="OrthoDB" id="10434821at2759"/>
<name>A0A7D9DS51_PARCT</name>
<keyword evidence="3" id="KW-1185">Reference proteome</keyword>